<dbReference type="PATRIC" id="fig|1423719.4.peg.157"/>
<keyword evidence="4" id="KW-0547">Nucleotide-binding</keyword>
<evidence type="ECO:0000256" key="6">
    <source>
        <dbReference type="ARBA" id="ARBA00022840"/>
    </source>
</evidence>
<keyword evidence="12" id="KW-1185">Reference proteome</keyword>
<dbReference type="STRING" id="1423719.FC66_GL000155"/>
<dbReference type="GO" id="GO:0005524">
    <property type="term" value="F:ATP binding"/>
    <property type="evidence" value="ECO:0007669"/>
    <property type="project" value="UniProtKB-KW"/>
</dbReference>
<name>A0A0R1HS44_9LACO</name>
<comment type="caution">
    <text evidence="11">The sequence shown here is derived from an EMBL/GenBank/DDBJ whole genome shotgun (WGS) entry which is preliminary data.</text>
</comment>
<feature type="transmembrane region" description="Helical" evidence="9">
    <location>
        <begin position="285"/>
        <end position="310"/>
    </location>
</feature>
<dbReference type="PANTHER" id="PTHR24363:SF0">
    <property type="entry name" value="SERINE_THREONINE KINASE LIKE DOMAIN CONTAINING 1"/>
    <property type="match status" value="1"/>
</dbReference>
<feature type="transmembrane region" description="Helical" evidence="9">
    <location>
        <begin position="245"/>
        <end position="264"/>
    </location>
</feature>
<protein>
    <recommendedName>
        <fullName evidence="1">non-specific serine/threonine protein kinase</fullName>
        <ecNumber evidence="1">2.7.11.1</ecNumber>
    </recommendedName>
</protein>
<keyword evidence="9" id="KW-0812">Transmembrane</keyword>
<evidence type="ECO:0000256" key="7">
    <source>
        <dbReference type="ARBA" id="ARBA00047899"/>
    </source>
</evidence>
<keyword evidence="9" id="KW-0472">Membrane</keyword>
<dbReference type="Proteomes" id="UP000051450">
    <property type="component" value="Unassembled WGS sequence"/>
</dbReference>
<evidence type="ECO:0000256" key="2">
    <source>
        <dbReference type="ARBA" id="ARBA00022527"/>
    </source>
</evidence>
<organism evidence="11 12">
    <name type="scientific">Dellaglioa algida DSM 15638</name>
    <dbReference type="NCBI Taxonomy" id="1423719"/>
    <lineage>
        <taxon>Bacteria</taxon>
        <taxon>Bacillati</taxon>
        <taxon>Bacillota</taxon>
        <taxon>Bacilli</taxon>
        <taxon>Lactobacillales</taxon>
        <taxon>Lactobacillaceae</taxon>
        <taxon>Dellaglioa</taxon>
    </lineage>
</organism>
<keyword evidence="9" id="KW-1133">Transmembrane helix</keyword>
<sequence length="315" mass="35882">MLVKKRSQIFVAKLISDNDLQLVAAYNNKIPRHMPKIVEIITEPTLKMTIEEYISGSTLTDVVNITPLTFQQIIKLATQLLDSLSDLHEISILHRDITLTNIIQTTDGNYQLIDIHAARIYKGDLQSDTVHLGTIGFASPEHFGFAETDVRSDIYSLGVVLNLVLLQSNLDLTGSKVKNLRFVIEKATQIDPAQRFQTISDMQQALTSKKKSKPMFTILDWTVYILFIISLLSEFNLNNLAETGFNWVIVSTLMLLPYLFFRYLAYFNRIKPINYFTNGTFSLKIIGIILFIIIWFTINGFLLTTIATLLKIKIQ</sequence>
<evidence type="ECO:0000256" key="1">
    <source>
        <dbReference type="ARBA" id="ARBA00012513"/>
    </source>
</evidence>
<evidence type="ECO:0000256" key="5">
    <source>
        <dbReference type="ARBA" id="ARBA00022777"/>
    </source>
</evidence>
<evidence type="ECO:0000313" key="12">
    <source>
        <dbReference type="Proteomes" id="UP000051450"/>
    </source>
</evidence>
<evidence type="ECO:0000256" key="3">
    <source>
        <dbReference type="ARBA" id="ARBA00022679"/>
    </source>
</evidence>
<dbReference type="SUPFAM" id="SSF56112">
    <property type="entry name" value="Protein kinase-like (PK-like)"/>
    <property type="match status" value="1"/>
</dbReference>
<keyword evidence="5" id="KW-0418">Kinase</keyword>
<gene>
    <name evidence="11" type="ORF">FC66_GL000155</name>
</gene>
<dbReference type="Pfam" id="PF00069">
    <property type="entry name" value="Pkinase"/>
    <property type="match status" value="1"/>
</dbReference>
<feature type="domain" description="Protein kinase" evidence="10">
    <location>
        <begin position="1"/>
        <end position="227"/>
    </location>
</feature>
<evidence type="ECO:0000256" key="8">
    <source>
        <dbReference type="ARBA" id="ARBA00048679"/>
    </source>
</evidence>
<comment type="catalytic activity">
    <reaction evidence="7">
        <text>L-threonyl-[protein] + ATP = O-phospho-L-threonyl-[protein] + ADP + H(+)</text>
        <dbReference type="Rhea" id="RHEA:46608"/>
        <dbReference type="Rhea" id="RHEA-COMP:11060"/>
        <dbReference type="Rhea" id="RHEA-COMP:11605"/>
        <dbReference type="ChEBI" id="CHEBI:15378"/>
        <dbReference type="ChEBI" id="CHEBI:30013"/>
        <dbReference type="ChEBI" id="CHEBI:30616"/>
        <dbReference type="ChEBI" id="CHEBI:61977"/>
        <dbReference type="ChEBI" id="CHEBI:456216"/>
        <dbReference type="EC" id="2.7.11.1"/>
    </reaction>
</comment>
<dbReference type="SMART" id="SM00220">
    <property type="entry name" value="S_TKc"/>
    <property type="match status" value="1"/>
</dbReference>
<dbReference type="PANTHER" id="PTHR24363">
    <property type="entry name" value="SERINE/THREONINE PROTEIN KINASE"/>
    <property type="match status" value="1"/>
</dbReference>
<comment type="catalytic activity">
    <reaction evidence="8">
        <text>L-seryl-[protein] + ATP = O-phospho-L-seryl-[protein] + ADP + H(+)</text>
        <dbReference type="Rhea" id="RHEA:17989"/>
        <dbReference type="Rhea" id="RHEA-COMP:9863"/>
        <dbReference type="Rhea" id="RHEA-COMP:11604"/>
        <dbReference type="ChEBI" id="CHEBI:15378"/>
        <dbReference type="ChEBI" id="CHEBI:29999"/>
        <dbReference type="ChEBI" id="CHEBI:30616"/>
        <dbReference type="ChEBI" id="CHEBI:83421"/>
        <dbReference type="ChEBI" id="CHEBI:456216"/>
        <dbReference type="EC" id="2.7.11.1"/>
    </reaction>
</comment>
<dbReference type="AlphaFoldDB" id="A0A0R1HS44"/>
<keyword evidence="3" id="KW-0808">Transferase</keyword>
<dbReference type="InterPro" id="IPR000719">
    <property type="entry name" value="Prot_kinase_dom"/>
</dbReference>
<keyword evidence="6" id="KW-0067">ATP-binding</keyword>
<evidence type="ECO:0000259" key="10">
    <source>
        <dbReference type="PROSITE" id="PS50011"/>
    </source>
</evidence>
<dbReference type="PROSITE" id="PS50011">
    <property type="entry name" value="PROTEIN_KINASE_DOM"/>
    <property type="match status" value="1"/>
</dbReference>
<dbReference type="GO" id="GO:0004674">
    <property type="term" value="F:protein serine/threonine kinase activity"/>
    <property type="evidence" value="ECO:0007669"/>
    <property type="project" value="UniProtKB-KW"/>
</dbReference>
<accession>A0A0R1HS44</accession>
<feature type="transmembrane region" description="Helical" evidence="9">
    <location>
        <begin position="215"/>
        <end position="233"/>
    </location>
</feature>
<evidence type="ECO:0000313" key="11">
    <source>
        <dbReference type="EMBL" id="KRK46532.1"/>
    </source>
</evidence>
<proteinExistence type="predicted"/>
<reference evidence="11 12" key="1">
    <citation type="journal article" date="2015" name="Genome Announc.">
        <title>Expanding the biotechnology potential of lactobacilli through comparative genomics of 213 strains and associated genera.</title>
        <authorList>
            <person name="Sun Z."/>
            <person name="Harris H.M."/>
            <person name="McCann A."/>
            <person name="Guo C."/>
            <person name="Argimon S."/>
            <person name="Zhang W."/>
            <person name="Yang X."/>
            <person name="Jeffery I.B."/>
            <person name="Cooney J.C."/>
            <person name="Kagawa T.F."/>
            <person name="Liu W."/>
            <person name="Song Y."/>
            <person name="Salvetti E."/>
            <person name="Wrobel A."/>
            <person name="Rasinkangas P."/>
            <person name="Parkhill J."/>
            <person name="Rea M.C."/>
            <person name="O'Sullivan O."/>
            <person name="Ritari J."/>
            <person name="Douillard F.P."/>
            <person name="Paul Ross R."/>
            <person name="Yang R."/>
            <person name="Briner A.E."/>
            <person name="Felis G.E."/>
            <person name="de Vos W.M."/>
            <person name="Barrangou R."/>
            <person name="Klaenhammer T.R."/>
            <person name="Caufield P.W."/>
            <person name="Cui Y."/>
            <person name="Zhang H."/>
            <person name="O'Toole P.W."/>
        </authorList>
    </citation>
    <scope>NUCLEOTIDE SEQUENCE [LARGE SCALE GENOMIC DNA]</scope>
    <source>
        <strain evidence="11 12">DSM 15638</strain>
    </source>
</reference>
<evidence type="ECO:0000256" key="4">
    <source>
        <dbReference type="ARBA" id="ARBA00022741"/>
    </source>
</evidence>
<dbReference type="Gene3D" id="1.10.510.10">
    <property type="entry name" value="Transferase(Phosphotransferase) domain 1"/>
    <property type="match status" value="1"/>
</dbReference>
<dbReference type="EC" id="2.7.11.1" evidence="1"/>
<evidence type="ECO:0000256" key="9">
    <source>
        <dbReference type="SAM" id="Phobius"/>
    </source>
</evidence>
<keyword evidence="2" id="KW-0723">Serine/threonine-protein kinase</keyword>
<dbReference type="InterPro" id="IPR011009">
    <property type="entry name" value="Kinase-like_dom_sf"/>
</dbReference>
<dbReference type="EMBL" id="AZDI01000001">
    <property type="protein sequence ID" value="KRK46532.1"/>
    <property type="molecule type" value="Genomic_DNA"/>
</dbReference>